<reference evidence="2 3" key="1">
    <citation type="submission" date="2019-11" db="EMBL/GenBank/DDBJ databases">
        <authorList>
            <person name="Zhang J."/>
            <person name="Sun C."/>
        </authorList>
    </citation>
    <scope>NUCLEOTIDE SEQUENCE [LARGE SCALE GENOMIC DNA]</scope>
    <source>
        <strain evidence="3">sp2</strain>
    </source>
</reference>
<dbReference type="RefSeq" id="WP_156573478.1">
    <property type="nucleotide sequence ID" value="NZ_CP046415.1"/>
</dbReference>
<dbReference type="PANTHER" id="PTHR39081">
    <property type="entry name" value="MUT7-C DOMAIN-CONTAINING PROTEIN"/>
    <property type="match status" value="1"/>
</dbReference>
<gene>
    <name evidence="2" type="ORF">GM160_04395</name>
</gene>
<dbReference type="KEGG" id="ghl:GM160_04395"/>
<dbReference type="EMBL" id="CP046415">
    <property type="protein sequence ID" value="QGT78199.1"/>
    <property type="molecule type" value="Genomic_DNA"/>
</dbReference>
<dbReference type="PANTHER" id="PTHR39081:SF1">
    <property type="entry name" value="MUT7-C RNASE DOMAIN-CONTAINING PROTEIN"/>
    <property type="match status" value="1"/>
</dbReference>
<sequence>MPQPRFLCDEMLQRLGRWLRAAGYDTAIATSGSDDRALVEQARDQSRWLITRDRHLARFRNGDSRVVLLGANDTPQLAAELSERFAIDWLHRPFSRCLDCNTPLVPATLDQLEQVPPEALSIERAGWYCPTCDKVLWRGSHVRRMRHTLENFARGDWRIATD</sequence>
<feature type="domain" description="Mut7-C RNAse" evidence="1">
    <location>
        <begin position="4"/>
        <end position="148"/>
    </location>
</feature>
<evidence type="ECO:0000313" key="3">
    <source>
        <dbReference type="Proteomes" id="UP000427716"/>
    </source>
</evidence>
<dbReference type="AlphaFoldDB" id="A0A6I6CVT9"/>
<proteinExistence type="predicted"/>
<dbReference type="Pfam" id="PF01927">
    <property type="entry name" value="Mut7-C"/>
    <property type="match status" value="1"/>
</dbReference>
<accession>A0A6I6CVT9</accession>
<evidence type="ECO:0000313" key="2">
    <source>
        <dbReference type="EMBL" id="QGT78199.1"/>
    </source>
</evidence>
<evidence type="ECO:0000259" key="1">
    <source>
        <dbReference type="Pfam" id="PF01927"/>
    </source>
</evidence>
<name>A0A6I6CVT9_9GAMM</name>
<keyword evidence="3" id="KW-1185">Reference proteome</keyword>
<organism evidence="2 3">
    <name type="scientific">Guyparkeria halophila</name>
    <dbReference type="NCBI Taxonomy" id="47960"/>
    <lineage>
        <taxon>Bacteria</taxon>
        <taxon>Pseudomonadati</taxon>
        <taxon>Pseudomonadota</taxon>
        <taxon>Gammaproteobacteria</taxon>
        <taxon>Chromatiales</taxon>
        <taxon>Thioalkalibacteraceae</taxon>
        <taxon>Guyparkeria</taxon>
    </lineage>
</organism>
<dbReference type="Proteomes" id="UP000427716">
    <property type="component" value="Chromosome"/>
</dbReference>
<protein>
    <recommendedName>
        <fullName evidence="1">Mut7-C RNAse domain-containing protein</fullName>
    </recommendedName>
</protein>
<dbReference type="InterPro" id="IPR002782">
    <property type="entry name" value="Mut7-C_RNAse_dom"/>
</dbReference>